<keyword evidence="3" id="KW-0443">Lipid metabolism</keyword>
<keyword evidence="2" id="KW-0344">Guanine-nucleotide releasing factor</keyword>
<dbReference type="PANTHER" id="PTHR10336:SF6">
    <property type="entry name" value="1-PHOSPHATIDYLINOSITOL 4,5-BISPHOSPHATE PHOSPHODIESTERASE EPSILON-1"/>
    <property type="match status" value="1"/>
</dbReference>
<feature type="domain" description="PI-PLC Y-box" evidence="7">
    <location>
        <begin position="933"/>
        <end position="1085"/>
    </location>
</feature>
<dbReference type="WBParaSite" id="TCLT_0000714101-mRNA-1">
    <property type="protein sequence ID" value="TCLT_0000714101-mRNA-1"/>
    <property type="gene ID" value="TCLT_0000714101"/>
</dbReference>
<evidence type="ECO:0000259" key="7">
    <source>
        <dbReference type="PROSITE" id="PS50008"/>
    </source>
</evidence>
<comment type="catalytic activity">
    <reaction evidence="3">
        <text>a 1,2-diacyl-sn-glycero-3-phospho-(1D-myo-inositol-4,5-bisphosphate) + H2O = 1D-myo-inositol 1,4,5-trisphosphate + a 1,2-diacyl-sn-glycerol + H(+)</text>
        <dbReference type="Rhea" id="RHEA:33179"/>
        <dbReference type="ChEBI" id="CHEBI:15377"/>
        <dbReference type="ChEBI" id="CHEBI:15378"/>
        <dbReference type="ChEBI" id="CHEBI:17815"/>
        <dbReference type="ChEBI" id="CHEBI:58456"/>
        <dbReference type="ChEBI" id="CHEBI:203600"/>
        <dbReference type="EC" id="3.1.4.11"/>
    </reaction>
</comment>
<evidence type="ECO:0000313" key="12">
    <source>
        <dbReference type="WBParaSite" id="TCLT_0000714101-mRNA-1"/>
    </source>
</evidence>
<dbReference type="InterPro" id="IPR001895">
    <property type="entry name" value="RASGEF_cat_dom"/>
</dbReference>
<dbReference type="Gene3D" id="1.10.238.10">
    <property type="entry name" value="EF-hand"/>
    <property type="match status" value="1"/>
</dbReference>
<evidence type="ECO:0000256" key="4">
    <source>
        <dbReference type="SAM" id="Coils"/>
    </source>
</evidence>
<dbReference type="Gene3D" id="1.10.840.10">
    <property type="entry name" value="Ras guanine-nucleotide exchange factors catalytic domain"/>
    <property type="match status" value="1"/>
</dbReference>
<dbReference type="GO" id="GO:0005085">
    <property type="term" value="F:guanyl-nucleotide exchange factor activity"/>
    <property type="evidence" value="ECO:0007669"/>
    <property type="project" value="UniProtKB-KW"/>
</dbReference>
<dbReference type="InterPro" id="IPR036964">
    <property type="entry name" value="RASGEF_cat_dom_sf"/>
</dbReference>
<evidence type="ECO:0000259" key="6">
    <source>
        <dbReference type="PROSITE" id="PS50004"/>
    </source>
</evidence>
<dbReference type="PROSITE" id="PS50009">
    <property type="entry name" value="RASGEF_CAT"/>
    <property type="match status" value="1"/>
</dbReference>
<dbReference type="InterPro" id="IPR017946">
    <property type="entry name" value="PLC-like_Pdiesterase_TIM-brl"/>
</dbReference>
<dbReference type="InterPro" id="IPR001192">
    <property type="entry name" value="PI-PLC_fam"/>
</dbReference>
<dbReference type="Pfam" id="PF09279">
    <property type="entry name" value="EF-hand_like"/>
    <property type="match status" value="1"/>
</dbReference>
<dbReference type="PROSITE" id="PS50004">
    <property type="entry name" value="C2"/>
    <property type="match status" value="1"/>
</dbReference>
<dbReference type="SMART" id="SM00147">
    <property type="entry name" value="RasGEF"/>
    <property type="match status" value="1"/>
</dbReference>
<feature type="domain" description="Ras-GEF" evidence="8">
    <location>
        <begin position="50"/>
        <end position="310"/>
    </location>
</feature>
<reference evidence="10 11" key="2">
    <citation type="submission" date="2018-11" db="EMBL/GenBank/DDBJ databases">
        <authorList>
            <consortium name="Pathogen Informatics"/>
        </authorList>
    </citation>
    <scope>NUCLEOTIDE SEQUENCE [LARGE SCALE GENOMIC DNA]</scope>
</reference>
<dbReference type="InterPro" id="IPR029071">
    <property type="entry name" value="Ubiquitin-like_domsf"/>
</dbReference>
<evidence type="ECO:0000259" key="8">
    <source>
        <dbReference type="PROSITE" id="PS50009"/>
    </source>
</evidence>
<dbReference type="Pfam" id="PF00388">
    <property type="entry name" value="PI-PLC-X"/>
    <property type="match status" value="1"/>
</dbReference>
<dbReference type="PROSITE" id="PS50200">
    <property type="entry name" value="RA"/>
    <property type="match status" value="2"/>
</dbReference>
<dbReference type="OrthoDB" id="269822at2759"/>
<evidence type="ECO:0000256" key="2">
    <source>
        <dbReference type="PROSITE-ProRule" id="PRU00168"/>
    </source>
</evidence>
<dbReference type="FunFam" id="2.60.40.150:FF:000183">
    <property type="entry name" value="Phosphoinositide phospholipase C"/>
    <property type="match status" value="1"/>
</dbReference>
<keyword evidence="3" id="KW-0378">Hydrolase</keyword>
<protein>
    <recommendedName>
        <fullName evidence="3">Phosphoinositide phospholipase C</fullName>
        <ecNumber evidence="3">3.1.4.11</ecNumber>
    </recommendedName>
</protein>
<dbReference type="FunFam" id="3.10.20.90:FF:000238">
    <property type="entry name" value="Phosphoinositide phospholipase C"/>
    <property type="match status" value="1"/>
</dbReference>
<dbReference type="SMART" id="SM00148">
    <property type="entry name" value="PLCXc"/>
    <property type="match status" value="1"/>
</dbReference>
<dbReference type="InterPro" id="IPR001711">
    <property type="entry name" value="PLipase_C_Pinositol-sp_Y"/>
</dbReference>
<feature type="domain" description="Ras-associating" evidence="9">
    <location>
        <begin position="1280"/>
        <end position="1365"/>
    </location>
</feature>
<dbReference type="PROSITE" id="PS50008">
    <property type="entry name" value="PIPLC_Y_DOMAIN"/>
    <property type="match status" value="1"/>
</dbReference>
<dbReference type="CDD" id="cd00275">
    <property type="entry name" value="C2_PLC_like"/>
    <property type="match status" value="1"/>
</dbReference>
<dbReference type="PANTHER" id="PTHR10336">
    <property type="entry name" value="PHOSPHOINOSITIDE-SPECIFIC PHOSPHOLIPASE C FAMILY PROTEIN"/>
    <property type="match status" value="1"/>
</dbReference>
<evidence type="ECO:0000256" key="1">
    <source>
        <dbReference type="ARBA" id="ARBA00023224"/>
    </source>
</evidence>
<dbReference type="GO" id="GO:0016042">
    <property type="term" value="P:lipid catabolic process"/>
    <property type="evidence" value="ECO:0007669"/>
    <property type="project" value="UniProtKB-KW"/>
</dbReference>
<feature type="coiled-coil region" evidence="4">
    <location>
        <begin position="1514"/>
        <end position="1541"/>
    </location>
</feature>
<dbReference type="SUPFAM" id="SSF49562">
    <property type="entry name" value="C2 domain (Calcium/lipid-binding domain, CaLB)"/>
    <property type="match status" value="1"/>
</dbReference>
<dbReference type="GO" id="GO:0048015">
    <property type="term" value="P:phosphatidylinositol-mediated signaling"/>
    <property type="evidence" value="ECO:0007669"/>
    <property type="project" value="TreeGrafter"/>
</dbReference>
<dbReference type="GO" id="GO:0007265">
    <property type="term" value="P:Ras protein signal transduction"/>
    <property type="evidence" value="ECO:0007669"/>
    <property type="project" value="TreeGrafter"/>
</dbReference>
<dbReference type="EMBL" id="UYYF01004477">
    <property type="protein sequence ID" value="VDN04557.1"/>
    <property type="molecule type" value="Genomic_DNA"/>
</dbReference>
<dbReference type="SMART" id="SM00314">
    <property type="entry name" value="RA"/>
    <property type="match status" value="2"/>
</dbReference>
<dbReference type="InterPro" id="IPR000008">
    <property type="entry name" value="C2_dom"/>
</dbReference>
<evidence type="ECO:0000313" key="11">
    <source>
        <dbReference type="Proteomes" id="UP000276776"/>
    </source>
</evidence>
<organism evidence="12">
    <name type="scientific">Thelazia callipaeda</name>
    <name type="common">Oriental eyeworm</name>
    <name type="synonym">Parasitic nematode</name>
    <dbReference type="NCBI Taxonomy" id="103827"/>
    <lineage>
        <taxon>Eukaryota</taxon>
        <taxon>Metazoa</taxon>
        <taxon>Ecdysozoa</taxon>
        <taxon>Nematoda</taxon>
        <taxon>Chromadorea</taxon>
        <taxon>Rhabditida</taxon>
        <taxon>Spirurina</taxon>
        <taxon>Spiruromorpha</taxon>
        <taxon>Thelazioidea</taxon>
        <taxon>Thelaziidae</taxon>
        <taxon>Thelazia</taxon>
    </lineage>
</organism>
<proteinExistence type="predicted"/>
<dbReference type="PROSITE" id="PS50007">
    <property type="entry name" value="PIPLC_X_DOMAIN"/>
    <property type="match status" value="1"/>
</dbReference>
<dbReference type="PRINTS" id="PR00390">
    <property type="entry name" value="PHPHLIPASEC"/>
</dbReference>
<keyword evidence="11" id="KW-1185">Reference proteome</keyword>
<feature type="region of interest" description="Disordered" evidence="5">
    <location>
        <begin position="1383"/>
        <end position="1412"/>
    </location>
</feature>
<gene>
    <name evidence="10" type="ORF">TCLT_LOCUS7130</name>
</gene>
<dbReference type="GO" id="GO:0051209">
    <property type="term" value="P:release of sequestered calcium ion into cytosol"/>
    <property type="evidence" value="ECO:0007669"/>
    <property type="project" value="TreeGrafter"/>
</dbReference>
<dbReference type="Pfam" id="PF00387">
    <property type="entry name" value="PI-PLC-Y"/>
    <property type="match status" value="1"/>
</dbReference>
<dbReference type="InterPro" id="IPR023578">
    <property type="entry name" value="Ras_GEF_dom_sf"/>
</dbReference>
<feature type="domain" description="C2" evidence="6">
    <location>
        <begin position="1097"/>
        <end position="1216"/>
    </location>
</feature>
<dbReference type="Gene3D" id="3.10.20.90">
    <property type="entry name" value="Phosphatidylinositol 3-kinase Catalytic Subunit, Chain A, domain 1"/>
    <property type="match status" value="2"/>
</dbReference>
<feature type="compositionally biased region" description="Acidic residues" evidence="5">
    <location>
        <begin position="851"/>
        <end position="871"/>
    </location>
</feature>
<dbReference type="EC" id="3.1.4.11" evidence="3"/>
<accession>A0A0N5D2M5</accession>
<name>A0A0N5D2M5_THECL</name>
<dbReference type="InterPro" id="IPR000909">
    <property type="entry name" value="PLipase_C_PInositol-sp_X_dom"/>
</dbReference>
<feature type="domain" description="Ras-associating" evidence="9">
    <location>
        <begin position="1431"/>
        <end position="1519"/>
    </location>
</feature>
<dbReference type="Gene3D" id="2.60.40.150">
    <property type="entry name" value="C2 domain"/>
    <property type="match status" value="1"/>
</dbReference>
<sequence length="1550" mass="177101">MRHSVIIILPRTTLFLASPSNLAAQGFVVEHQPIALFRSELEKLEHILLFPEEVAFQLSATEYKLFYEIQPMDYIRYVSSNLTSRSVAENPSPVRNLVKRLSEISSWITHLIISLPTDEDRKTRVTTILRIIDTCWSIGNFNAAVEILIGLKSEKLRPFWLSLKPEEKKKYEELCEILLPSDQTAVSPTYREAIQRALKMPQCKLIPFFGVFLRDLYAIVNDLPSIVMSADEGLTKEHNGNDYCASKIEVTGLLNADKINLVVVVLDNLELFHRHYKNRRSFILDQAESSTRKKKRKAKEYESVQAVEGSSKNVTLIPLDTNHFNLDVIQRLHHGTTVIRFDPETGRSTLCLLKLHASCGLLSWHKVGSFKTKDIRDKVCVCFLQSLTTTESCNPTLSPCTRPSGAVYATMDNGFLRLYDVKSVESVGSHEIDIESIYRRHSNEEMSVSIECWAINYGCHLSDNEFFYFIAPKKSAQCWLNGLIDIVNYMMEERKYADRRIIWLKKLYLQLYRIFDPCAKYCPQLSEALQAFGGQSKELKNLGAKNPVTSELFQEDYSEKPLTLLEFIELYKLFNIQMRKDLNREIYERQQNIHNALTLATTNSTGSMDTSKTLFLTPRMLQKFIEIHQMEIVDEDYAAKLIEEHEPDISNRINKLLSFEGFVRYLTDSNNYAFVPEAIKPDASTLHYPLSYYYICSSHNTYLTGHQLKGESSTEMYRQVLLTGCRCIELDCWDGENGRPQIFHGHTLTSKIDFSQVLNAIRKNAFVTSSLPVILSIENHCSLQQQARMAQMFQNYLDEKLVRHFLFAADYSDSPRLPSPWQLQNKILIKDKKMIAEPNMTFEQTDGSYGVDEDDLEESDNYEDPNDDNEEGQLHTTSNFETHPKTFYSRSSRAKRLEACDKRTSYEVLSAPSETVSPRSMKKGPGIALAPELSDLVNYLQAVKFKNDGVCSSTTRINEVNNDRNSSHELKFVINAKFPATIIRFFTVLRREQAKIVSLRNCATDICILMKHPLKFIAYSRDQIVRTYPGGIRIDSSNFNPIQYWSFGIQMVALNFQTADTAMAVNTAMFEQNGNCGYVLKPRVFWDISHPLYNRFNPRSKDISLQSALLYKITIISGQHVCPNQHAASSYVELEIIGLPADCAKEKSKTVSRNSVNPIWNYTTTFRIVFVELAFLRISICDSTNGRCIAQRVVPVRFIRAGYRHLPLRTPANVPIEQGTVFLYSRFEQEEYIHVHECDDDTYEFNVHHLKVFLQAANLKTVPILRRQIFVLQVSGLYNDDTMVTVHVGLSSTVKNVIQMALINAGKNADTVEDYILAELTIKRFSADSDEQCAHRILQPNELIMDSVACWNGSIRRFVIKKKETDSGSRTWINSLIKSGMTMPSSSLASLSPSSSMSPSEKRSNSGVRGQQSPFQVKKTFLVCVHNVSKNQPYIILRANINSMASDIIKQVFLQTRQTDINETEFVLVEETLKDFSLRTAKSQHENLTLRVLGPEENVYKAQSMWKTSGRFILENRNDTIRSAQEQVRNLLQALENACISSSSKLLNTH</sequence>
<dbReference type="GO" id="GO:0046488">
    <property type="term" value="P:phosphatidylinositol metabolic process"/>
    <property type="evidence" value="ECO:0007669"/>
    <property type="project" value="TreeGrafter"/>
</dbReference>
<dbReference type="OMA" id="RCIRAGY"/>
<dbReference type="Gene3D" id="3.20.20.190">
    <property type="entry name" value="Phosphatidylinositol (PI) phosphodiesterase"/>
    <property type="match status" value="1"/>
</dbReference>
<evidence type="ECO:0000313" key="10">
    <source>
        <dbReference type="EMBL" id="VDN04557.1"/>
    </source>
</evidence>
<evidence type="ECO:0000256" key="5">
    <source>
        <dbReference type="SAM" id="MobiDB-lite"/>
    </source>
</evidence>
<dbReference type="InterPro" id="IPR035892">
    <property type="entry name" value="C2_domain_sf"/>
</dbReference>
<dbReference type="InterPro" id="IPR011992">
    <property type="entry name" value="EF-hand-dom_pair"/>
</dbReference>
<dbReference type="Pfam" id="PF00168">
    <property type="entry name" value="C2"/>
    <property type="match status" value="1"/>
</dbReference>
<dbReference type="SUPFAM" id="SSF47473">
    <property type="entry name" value="EF-hand"/>
    <property type="match status" value="1"/>
</dbReference>
<dbReference type="SUPFAM" id="SSF48366">
    <property type="entry name" value="Ras GEF"/>
    <property type="match status" value="1"/>
</dbReference>
<reference evidence="12" key="1">
    <citation type="submission" date="2016-04" db="UniProtKB">
        <authorList>
            <consortium name="WormBaseParasite"/>
        </authorList>
    </citation>
    <scope>IDENTIFICATION</scope>
</reference>
<dbReference type="InterPro" id="IPR000159">
    <property type="entry name" value="RA_dom"/>
</dbReference>
<keyword evidence="3" id="KW-0442">Lipid degradation</keyword>
<dbReference type="Pfam" id="PF00788">
    <property type="entry name" value="RA"/>
    <property type="match status" value="1"/>
</dbReference>
<feature type="region of interest" description="Disordered" evidence="5">
    <location>
        <begin position="841"/>
        <end position="885"/>
    </location>
</feature>
<keyword evidence="1" id="KW-0807">Transducer</keyword>
<dbReference type="SUPFAM" id="SSF54236">
    <property type="entry name" value="Ubiquitin-like"/>
    <property type="match status" value="2"/>
</dbReference>
<dbReference type="GO" id="GO:0007186">
    <property type="term" value="P:G protein-coupled receptor signaling pathway"/>
    <property type="evidence" value="ECO:0007669"/>
    <property type="project" value="TreeGrafter"/>
</dbReference>
<dbReference type="SMART" id="SM00239">
    <property type="entry name" value="C2"/>
    <property type="match status" value="1"/>
</dbReference>
<evidence type="ECO:0000259" key="9">
    <source>
        <dbReference type="PROSITE" id="PS50200"/>
    </source>
</evidence>
<keyword evidence="4" id="KW-0175">Coiled coil</keyword>
<dbReference type="InterPro" id="IPR015359">
    <property type="entry name" value="PLC_EF-hand-like"/>
</dbReference>
<dbReference type="STRING" id="103827.A0A0N5D2M5"/>
<evidence type="ECO:0000256" key="3">
    <source>
        <dbReference type="RuleBase" id="RU361133"/>
    </source>
</evidence>
<dbReference type="SUPFAM" id="SSF51695">
    <property type="entry name" value="PLC-like phosphodiesterases"/>
    <property type="match status" value="1"/>
</dbReference>
<dbReference type="Pfam" id="PF00617">
    <property type="entry name" value="RasGEF"/>
    <property type="match status" value="1"/>
</dbReference>
<dbReference type="Proteomes" id="UP000276776">
    <property type="component" value="Unassembled WGS sequence"/>
</dbReference>
<feature type="compositionally biased region" description="Low complexity" evidence="5">
    <location>
        <begin position="1383"/>
        <end position="1399"/>
    </location>
</feature>
<dbReference type="SMART" id="SM00149">
    <property type="entry name" value="PLCYc"/>
    <property type="match status" value="1"/>
</dbReference>
<dbReference type="GO" id="GO:0004435">
    <property type="term" value="F:phosphatidylinositol-4,5-bisphosphate phospholipase C activity"/>
    <property type="evidence" value="ECO:0007669"/>
    <property type="project" value="UniProtKB-EC"/>
</dbReference>